<dbReference type="Proteomes" id="UP000673197">
    <property type="component" value="Unassembled WGS sequence"/>
</dbReference>
<protein>
    <submittedName>
        <fullName evidence="1">DUF3182 family protein</fullName>
    </submittedName>
</protein>
<organism evidence="1 2">
    <name type="scientific">Pseudomonas alliivorans</name>
    <dbReference type="NCBI Taxonomy" id="2810613"/>
    <lineage>
        <taxon>Bacteria</taxon>
        <taxon>Pseudomonadati</taxon>
        <taxon>Pseudomonadota</taxon>
        <taxon>Gammaproteobacteria</taxon>
        <taxon>Pseudomonadales</taxon>
        <taxon>Pseudomonadaceae</taxon>
        <taxon>Pseudomonas</taxon>
    </lineage>
</organism>
<dbReference type="RefSeq" id="WP_210042766.1">
    <property type="nucleotide sequence ID" value="NZ_JAFFZW010000006.1"/>
</dbReference>
<accession>A0ABS4C908</accession>
<keyword evidence="2" id="KW-1185">Reference proteome</keyword>
<evidence type="ECO:0000313" key="2">
    <source>
        <dbReference type="Proteomes" id="UP000673197"/>
    </source>
</evidence>
<reference evidence="1 2" key="1">
    <citation type="journal article" date="2022" name="Syst. Appl. Microbiol.">
        <title>Pseudomonas alliivorans sp. nov., a plant-pathogenic bacterium isolated from onion foliage in Georgia, USA.</title>
        <authorList>
            <person name="Zhao M."/>
            <person name="Tyson C."/>
            <person name="Chen H.C."/>
            <person name="Paudel S."/>
            <person name="Gitaitis R."/>
            <person name="Kvitko B."/>
            <person name="Dutta B."/>
        </authorList>
    </citation>
    <scope>NUCLEOTIDE SEQUENCE [LARGE SCALE GENOMIC DNA]</scope>
    <source>
        <strain evidence="1 2">20GA0068</strain>
    </source>
</reference>
<dbReference type="InterPro" id="IPR021519">
    <property type="entry name" value="DUF3182"/>
</dbReference>
<evidence type="ECO:0000313" key="1">
    <source>
        <dbReference type="EMBL" id="MBP0947066.1"/>
    </source>
</evidence>
<comment type="caution">
    <text evidence="1">The sequence shown here is derived from an EMBL/GenBank/DDBJ whole genome shotgun (WGS) entry which is preliminary data.</text>
</comment>
<dbReference type="SUPFAM" id="SSF56059">
    <property type="entry name" value="Glutathione synthetase ATP-binding domain-like"/>
    <property type="match status" value="1"/>
</dbReference>
<dbReference type="EMBL" id="JAFFZW010000006">
    <property type="protein sequence ID" value="MBP0947066.1"/>
    <property type="molecule type" value="Genomic_DNA"/>
</dbReference>
<proteinExistence type="predicted"/>
<sequence length="365" mass="39584">MTRTGTSKTDVVLLPTRKILSTHETVTHQVLAQKLATLLGAEFVGLYDSVTHQGRDLYFVPSDTLIEQDHPAIRSADDLFGGMLTEPFMATKALSHPLPDHATHKPPGWSDAFHRQTAQAVLNGFSVFAEQDALKVGIQMLANGPVRIKPVLATAGRGQVVVTTAAELAAAVARQNLQEVKEYGLVLEENLTEVETFSVGQVQVAGLIASYYGTQDLTRDNQGGTVYGGSRLHLVRGDYQALLRQSLDKPVRHAVQQALAYENAAFACFPGLIASRRNYDIAQGINAQGQRRSGVLEQSWRIGGASAAEIEALLLFNADPTLHQVDISTHEVYGKTTLPANAQVLYEGDDPQVGFISKFIQVESL</sequence>
<dbReference type="Pfam" id="PF11379">
    <property type="entry name" value="DUF3182"/>
    <property type="match status" value="1"/>
</dbReference>
<gene>
    <name evidence="1" type="ORF">JTJ32_17215</name>
</gene>
<name>A0ABS4C908_9PSED</name>